<gene>
    <name evidence="7" type="primary">thiO</name>
    <name evidence="7" type="ORF">caldi_18570</name>
</gene>
<dbReference type="GO" id="GO:0005737">
    <property type="term" value="C:cytoplasm"/>
    <property type="evidence" value="ECO:0007669"/>
    <property type="project" value="TreeGrafter"/>
</dbReference>
<dbReference type="Pfam" id="PF01266">
    <property type="entry name" value="DAO"/>
    <property type="match status" value="1"/>
</dbReference>
<dbReference type="PANTHER" id="PTHR13847">
    <property type="entry name" value="SARCOSINE DEHYDROGENASE-RELATED"/>
    <property type="match status" value="1"/>
</dbReference>
<accession>A0AA35CK96</accession>
<name>A0AA35CK96_9FIRM</name>
<dbReference type="KEGG" id="cmic:caldi_18570"/>
<evidence type="ECO:0000313" key="7">
    <source>
        <dbReference type="EMBL" id="BDG60767.1"/>
    </source>
</evidence>
<protein>
    <recommendedName>
        <fullName evidence="5">glycine oxidase</fullName>
        <ecNumber evidence="5">1.4.3.19</ecNumber>
    </recommendedName>
</protein>
<dbReference type="PANTHER" id="PTHR13847:SF289">
    <property type="entry name" value="GLYCINE OXIDASE"/>
    <property type="match status" value="1"/>
</dbReference>
<reference evidence="7" key="1">
    <citation type="submission" date="2022-03" db="EMBL/GenBank/DDBJ databases">
        <title>Complete genome sequence of Caldinitratiruptor microaerophilus.</title>
        <authorList>
            <person name="Mukaiyama R."/>
            <person name="Nishiyama T."/>
            <person name="Ueda K."/>
        </authorList>
    </citation>
    <scope>NUCLEOTIDE SEQUENCE</scope>
    <source>
        <strain evidence="7">JCM 16183</strain>
    </source>
</reference>
<comment type="pathway">
    <text evidence="1">Cofactor biosynthesis; thiamine diphosphate biosynthesis.</text>
</comment>
<dbReference type="InterPro" id="IPR006076">
    <property type="entry name" value="FAD-dep_OxRdtase"/>
</dbReference>
<dbReference type="SUPFAM" id="SSF54373">
    <property type="entry name" value="FAD-linked reductases, C-terminal domain"/>
    <property type="match status" value="1"/>
</dbReference>
<dbReference type="EMBL" id="AP025628">
    <property type="protein sequence ID" value="BDG60767.1"/>
    <property type="molecule type" value="Genomic_DNA"/>
</dbReference>
<dbReference type="InterPro" id="IPR012727">
    <property type="entry name" value="Gly_oxidase_ThiO"/>
</dbReference>
<organism evidence="7 8">
    <name type="scientific">Caldinitratiruptor microaerophilus</name>
    <dbReference type="NCBI Taxonomy" id="671077"/>
    <lineage>
        <taxon>Bacteria</taxon>
        <taxon>Bacillati</taxon>
        <taxon>Bacillota</taxon>
        <taxon>Clostridia</taxon>
        <taxon>Eubacteriales</taxon>
        <taxon>Symbiobacteriaceae</taxon>
        <taxon>Caldinitratiruptor</taxon>
    </lineage>
</organism>
<evidence type="ECO:0000256" key="3">
    <source>
        <dbReference type="ARBA" id="ARBA00023002"/>
    </source>
</evidence>
<dbReference type="Gene3D" id="3.30.9.10">
    <property type="entry name" value="D-Amino Acid Oxidase, subunit A, domain 2"/>
    <property type="match status" value="1"/>
</dbReference>
<dbReference type="Gene3D" id="3.50.50.60">
    <property type="entry name" value="FAD/NAD(P)-binding domain"/>
    <property type="match status" value="1"/>
</dbReference>
<comment type="catalytic activity">
    <reaction evidence="4">
        <text>glycine + O2 + H2O = glyoxylate + H2O2 + NH4(+)</text>
        <dbReference type="Rhea" id="RHEA:11532"/>
        <dbReference type="ChEBI" id="CHEBI:15377"/>
        <dbReference type="ChEBI" id="CHEBI:15379"/>
        <dbReference type="ChEBI" id="CHEBI:16240"/>
        <dbReference type="ChEBI" id="CHEBI:28938"/>
        <dbReference type="ChEBI" id="CHEBI:36655"/>
        <dbReference type="ChEBI" id="CHEBI:57305"/>
        <dbReference type="EC" id="1.4.3.19"/>
    </reaction>
</comment>
<dbReference type="InterPro" id="IPR036188">
    <property type="entry name" value="FAD/NAD-bd_sf"/>
</dbReference>
<evidence type="ECO:0000259" key="6">
    <source>
        <dbReference type="Pfam" id="PF01266"/>
    </source>
</evidence>
<evidence type="ECO:0000256" key="5">
    <source>
        <dbReference type="ARBA" id="ARBA00050018"/>
    </source>
</evidence>
<dbReference type="SUPFAM" id="SSF51905">
    <property type="entry name" value="FAD/NAD(P)-binding domain"/>
    <property type="match status" value="1"/>
</dbReference>
<dbReference type="EC" id="1.4.3.19" evidence="5"/>
<evidence type="ECO:0000256" key="1">
    <source>
        <dbReference type="ARBA" id="ARBA00004948"/>
    </source>
</evidence>
<dbReference type="AlphaFoldDB" id="A0AA35CK96"/>
<evidence type="ECO:0000313" key="8">
    <source>
        <dbReference type="Proteomes" id="UP001163687"/>
    </source>
</evidence>
<feature type="domain" description="FAD dependent oxidoreductase" evidence="6">
    <location>
        <begin position="4"/>
        <end position="363"/>
    </location>
</feature>
<sequence length="382" mass="39381">MAADVVVVGGGIVGLSAAYYLAGEGARVTLVERQRPGAGATGASAGMLAAQLEPSGPGPLFDMALRARDLYGSLAADLLAETGVDIGLVRGGILALAPAGPEPAGDPDGEAARLRDAVRWQNEAGAAAAWWEPAQVEAYVPGVQRCLGGLYAERDAFLVPEHAAFALAAACRRRGVEVLNGVQVTGFLRDGARVTGVRTDAGDRAAGEVVLAAGAWSGSLAALLDLHVPVLPVRGQILVLDPEPDRAGGDWRSRGTPVYSDHSYLVPRRDGRVLVGATVEPGEWRAEPTAAGLAHLAGVVRRIVPALEAAAVIGWRVGLRPGTPDGLPVIGRPEGRPGLVLATGHFRNGILLGPLTGRLVAALCAGRRPEIDLTPFSPDRFG</sequence>
<dbReference type="Proteomes" id="UP001163687">
    <property type="component" value="Chromosome"/>
</dbReference>
<dbReference type="RefSeq" id="WP_264841465.1">
    <property type="nucleotide sequence ID" value="NZ_AP025628.1"/>
</dbReference>
<dbReference type="NCBIfam" id="TIGR02352">
    <property type="entry name" value="thiamin_ThiO"/>
    <property type="match status" value="1"/>
</dbReference>
<keyword evidence="3" id="KW-0560">Oxidoreductase</keyword>
<evidence type="ECO:0000256" key="2">
    <source>
        <dbReference type="ARBA" id="ARBA00022977"/>
    </source>
</evidence>
<dbReference type="GO" id="GO:0043799">
    <property type="term" value="F:glycine oxidase activity"/>
    <property type="evidence" value="ECO:0007669"/>
    <property type="project" value="UniProtKB-EC"/>
</dbReference>
<keyword evidence="2" id="KW-0784">Thiamine biosynthesis</keyword>
<dbReference type="GO" id="GO:0009228">
    <property type="term" value="P:thiamine biosynthetic process"/>
    <property type="evidence" value="ECO:0007669"/>
    <property type="project" value="UniProtKB-KW"/>
</dbReference>
<proteinExistence type="predicted"/>
<evidence type="ECO:0000256" key="4">
    <source>
        <dbReference type="ARBA" id="ARBA00049872"/>
    </source>
</evidence>
<dbReference type="GO" id="GO:0050660">
    <property type="term" value="F:flavin adenine dinucleotide binding"/>
    <property type="evidence" value="ECO:0007669"/>
    <property type="project" value="InterPro"/>
</dbReference>
<keyword evidence="8" id="KW-1185">Reference proteome</keyword>